<dbReference type="GO" id="GO:0051604">
    <property type="term" value="P:protein maturation"/>
    <property type="evidence" value="ECO:0007669"/>
    <property type="project" value="InterPro"/>
</dbReference>
<organism evidence="4">
    <name type="scientific">hydrocarbon metagenome</name>
    <dbReference type="NCBI Taxonomy" id="938273"/>
    <lineage>
        <taxon>unclassified sequences</taxon>
        <taxon>metagenomes</taxon>
        <taxon>ecological metagenomes</taxon>
    </lineage>
</organism>
<reference evidence="4" key="1">
    <citation type="journal article" date="2015" name="Proc. Natl. Acad. Sci. U.S.A.">
        <title>Networks of energetic and metabolic interactions define dynamics in microbial communities.</title>
        <authorList>
            <person name="Embree M."/>
            <person name="Liu J.K."/>
            <person name="Al-Bassam M.M."/>
            <person name="Zengler K."/>
        </authorList>
    </citation>
    <scope>NUCLEOTIDE SEQUENCE</scope>
</reference>
<keyword evidence="1" id="KW-0533">Nickel</keyword>
<gene>
    <name evidence="4" type="ORF">ASZ90_008743</name>
</gene>
<dbReference type="AlphaFoldDB" id="A0A0W8FMI3"/>
<dbReference type="HAMAP" id="MF_00213">
    <property type="entry name" value="HypA_HybF"/>
    <property type="match status" value="1"/>
</dbReference>
<keyword evidence="3" id="KW-0862">Zinc</keyword>
<dbReference type="GO" id="GO:0008270">
    <property type="term" value="F:zinc ion binding"/>
    <property type="evidence" value="ECO:0007669"/>
    <property type="project" value="TreeGrafter"/>
</dbReference>
<evidence type="ECO:0000313" key="4">
    <source>
        <dbReference type="EMBL" id="KUG21523.1"/>
    </source>
</evidence>
<dbReference type="PANTHER" id="PTHR34535:SF3">
    <property type="entry name" value="HYDROGENASE MATURATION FACTOR HYPA"/>
    <property type="match status" value="1"/>
</dbReference>
<dbReference type="PIRSF" id="PIRSF004761">
    <property type="entry name" value="Hydrgn_mat_HypA"/>
    <property type="match status" value="1"/>
</dbReference>
<evidence type="ECO:0000256" key="3">
    <source>
        <dbReference type="ARBA" id="ARBA00022833"/>
    </source>
</evidence>
<dbReference type="PANTHER" id="PTHR34535">
    <property type="entry name" value="HYDROGENASE MATURATION FACTOR HYPA"/>
    <property type="match status" value="1"/>
</dbReference>
<name>A0A0W8FMI3_9ZZZZ</name>
<keyword evidence="2" id="KW-0479">Metal-binding</keyword>
<dbReference type="Gene3D" id="3.30.2320.80">
    <property type="match status" value="1"/>
</dbReference>
<protein>
    <submittedName>
        <fullName evidence="4">Hydrogenase nickel incorporation protein hypa</fullName>
    </submittedName>
</protein>
<sequence>MHELPVTESILKIVLKHAEKNNVRQVVAIHLQIGKLSDLEDEWIQRYFDYLSKGTLAQGAKLKIERMPIMVQCSDCATSYEAQATNLGELICPACGGKNITLVSGREYYIKEMEVQ</sequence>
<dbReference type="NCBIfam" id="TIGR00100">
    <property type="entry name" value="hypA"/>
    <property type="match status" value="1"/>
</dbReference>
<comment type="caution">
    <text evidence="4">The sequence shown here is derived from an EMBL/GenBank/DDBJ whole genome shotgun (WGS) entry which is preliminary data.</text>
</comment>
<accession>A0A0W8FMI3</accession>
<proteinExistence type="inferred from homology"/>
<dbReference type="InterPro" id="IPR000688">
    <property type="entry name" value="HypA/HybF"/>
</dbReference>
<evidence type="ECO:0000256" key="1">
    <source>
        <dbReference type="ARBA" id="ARBA00022596"/>
    </source>
</evidence>
<dbReference type="Pfam" id="PF01155">
    <property type="entry name" value="HypA"/>
    <property type="match status" value="1"/>
</dbReference>
<dbReference type="EMBL" id="LNQE01001056">
    <property type="protein sequence ID" value="KUG21523.1"/>
    <property type="molecule type" value="Genomic_DNA"/>
</dbReference>
<dbReference type="GO" id="GO:0016151">
    <property type="term" value="F:nickel cation binding"/>
    <property type="evidence" value="ECO:0007669"/>
    <property type="project" value="InterPro"/>
</dbReference>
<evidence type="ECO:0000256" key="2">
    <source>
        <dbReference type="ARBA" id="ARBA00022723"/>
    </source>
</evidence>